<dbReference type="InterPro" id="IPR035913">
    <property type="entry name" value="RPB5-like_sf"/>
</dbReference>
<evidence type="ECO:0000313" key="8">
    <source>
        <dbReference type="EMBL" id="KAL0254959.1"/>
    </source>
</evidence>
<dbReference type="GO" id="GO:0042797">
    <property type="term" value="P:tRNA transcription by RNA polymerase III"/>
    <property type="evidence" value="ECO:0007669"/>
    <property type="project" value="TreeGrafter"/>
</dbReference>
<dbReference type="FunFam" id="3.40.1340.10:FF:000002">
    <property type="entry name" value="DNA-directed RNA polymerases I, II, and III subunit RPABC1"/>
    <property type="match status" value="1"/>
</dbReference>
<keyword evidence="4" id="KW-0539">Nucleus</keyword>
<dbReference type="InterPro" id="IPR036710">
    <property type="entry name" value="RNA_pol_Rpb5_N_sf"/>
</dbReference>
<sequence length="226" mass="26107">MDDGRNTEAEREASRLWRAWRTAHEMVADRGYVIAESEYKLTLDEFRQRFGDQTGYVDRKQLAFSAGPSDEMKRKHYNPRKPTDTIGNIWIEFNGDQNIGVKQLRNFGHTLNENQFSSGIFITAVPVTGAAQKIIPSLHPLIMEIFMEQDLLVNITHHELVPKHVLLSAEEKAALLKRYRLKESQLPRIQQGDPVSRYLGLRRGQVVKIIRKSETAGRYASYRWVI</sequence>
<evidence type="ECO:0000313" key="11">
    <source>
        <dbReference type="Proteomes" id="UP000034182"/>
    </source>
</evidence>
<dbReference type="GO" id="GO:0005666">
    <property type="term" value="C:RNA polymerase III complex"/>
    <property type="evidence" value="ECO:0007669"/>
    <property type="project" value="TreeGrafter"/>
</dbReference>
<dbReference type="GO" id="GO:0006362">
    <property type="term" value="P:transcription elongation by RNA polymerase I"/>
    <property type="evidence" value="ECO:0007669"/>
    <property type="project" value="UniProtKB-ARBA"/>
</dbReference>
<proteinExistence type="inferred from homology"/>
<comment type="subcellular location">
    <subcellularLocation>
        <location evidence="1">Nucleus</location>
    </subcellularLocation>
</comment>
<comment type="similarity">
    <text evidence="5">Belongs to the archaeal Rpo5/eukaryotic RPB5 RNA polymerase subunit family.</text>
</comment>
<dbReference type="STRING" id="420778.A0A0G2EV35"/>
<dbReference type="Proteomes" id="UP000190776">
    <property type="component" value="Unassembled WGS sequence"/>
</dbReference>
<dbReference type="FunFam" id="3.90.940.20:FF:000001">
    <property type="entry name" value="DNA-directed RNA polymerases I, II, and III subunit RPABC1"/>
    <property type="match status" value="1"/>
</dbReference>
<dbReference type="EMBL" id="JAJVCZ030000010">
    <property type="protein sequence ID" value="KAL0254959.1"/>
    <property type="molecule type" value="Genomic_DNA"/>
</dbReference>
<dbReference type="PANTHER" id="PTHR10535:SF0">
    <property type="entry name" value="DNA-DIRECTED RNA POLYMERASES I, II, AND III SUBUNIT RPABC1"/>
    <property type="match status" value="1"/>
</dbReference>
<dbReference type="Pfam" id="PF01191">
    <property type="entry name" value="RNA_pol_Rpb5_C"/>
    <property type="match status" value="1"/>
</dbReference>
<feature type="domain" description="RNA polymerase subunit H/Rpb5 C-terminal" evidence="6">
    <location>
        <begin position="153"/>
        <end position="225"/>
    </location>
</feature>
<reference evidence="9 11" key="1">
    <citation type="submission" date="2015-03" db="EMBL/GenBank/DDBJ databases">
        <authorList>
            <person name="Morales-Cruz A."/>
            <person name="Amrine K.C."/>
            <person name="Cantu D."/>
        </authorList>
    </citation>
    <scope>NUCLEOTIDE SEQUENCE [LARGE SCALE GENOMIC DNA]</scope>
    <source>
        <strain evidence="9">DS831</strain>
    </source>
</reference>
<dbReference type="PIRSF" id="PIRSF000747">
    <property type="entry name" value="RPB5"/>
    <property type="match status" value="1"/>
</dbReference>
<evidence type="ECO:0000259" key="6">
    <source>
        <dbReference type="Pfam" id="PF01191"/>
    </source>
</evidence>
<dbReference type="PANTHER" id="PTHR10535">
    <property type="entry name" value="DNA-DIRECTED RNA POLYMERASES I, II, AND III SUBUNIT RPABC1"/>
    <property type="match status" value="1"/>
</dbReference>
<evidence type="ECO:0000259" key="7">
    <source>
        <dbReference type="Pfam" id="PF03871"/>
    </source>
</evidence>
<evidence type="ECO:0000313" key="13">
    <source>
        <dbReference type="Proteomes" id="UP001430584"/>
    </source>
</evidence>
<dbReference type="HAMAP" id="MF_00025">
    <property type="entry name" value="RNApol_Rpo5_RPB5"/>
    <property type="match status" value="1"/>
</dbReference>
<evidence type="ECO:0000256" key="1">
    <source>
        <dbReference type="ARBA" id="ARBA00004123"/>
    </source>
</evidence>
<dbReference type="Pfam" id="PF03871">
    <property type="entry name" value="RNA_pol_Rpb5_N"/>
    <property type="match status" value="1"/>
</dbReference>
<feature type="domain" description="RNA polymerase Rpb5 N-terminal" evidence="7">
    <location>
        <begin position="10"/>
        <end position="110"/>
    </location>
</feature>
<reference evidence="9 11" key="2">
    <citation type="submission" date="2015-05" db="EMBL/GenBank/DDBJ databases">
        <title>Distinctive expansion of gene families associated with plant cell wall degradation and secondary metabolism in the genomes of grapevine trunk pathogens.</title>
        <authorList>
            <person name="Lawrence D.P."/>
            <person name="Travadon R."/>
            <person name="Rolshausen P.E."/>
            <person name="Baumgartner K."/>
        </authorList>
    </citation>
    <scope>NUCLEOTIDE SEQUENCE [LARGE SCALE GENOMIC DNA]</scope>
    <source>
        <strain evidence="9">DS831</strain>
    </source>
</reference>
<dbReference type="Proteomes" id="UP000034182">
    <property type="component" value="Unassembled WGS sequence"/>
</dbReference>
<dbReference type="GeneID" id="92013568"/>
<keyword evidence="13" id="KW-1185">Reference proteome</keyword>
<dbReference type="RefSeq" id="XP_066628830.1">
    <property type="nucleotide sequence ID" value="XM_066780884.1"/>
</dbReference>
<dbReference type="InterPro" id="IPR014381">
    <property type="entry name" value="Arch_Rpo5/euc_Rpb5"/>
</dbReference>
<dbReference type="GO" id="GO:0003677">
    <property type="term" value="F:DNA binding"/>
    <property type="evidence" value="ECO:0007669"/>
    <property type="project" value="InterPro"/>
</dbReference>
<dbReference type="EMBL" id="LAQI01000031">
    <property type="protein sequence ID" value="KKY26547.1"/>
    <property type="molecule type" value="Genomic_DNA"/>
</dbReference>
<dbReference type="GO" id="GO:0003899">
    <property type="term" value="F:DNA-directed RNA polymerase activity"/>
    <property type="evidence" value="ECO:0007669"/>
    <property type="project" value="InterPro"/>
</dbReference>
<name>A0A0G2EV35_9PEZI</name>
<reference evidence="8 13" key="4">
    <citation type="submission" date="2024-02" db="EMBL/GenBank/DDBJ databases">
        <title>De novo assembly and annotation of 12 fungi associated with fruit tree decline syndrome in Ontario, Canada.</title>
        <authorList>
            <person name="Sulman M."/>
            <person name="Ellouze W."/>
            <person name="Ilyukhin E."/>
        </authorList>
    </citation>
    <scope>NUCLEOTIDE SEQUENCE [LARGE SCALE GENOMIC DNA]</scope>
    <source>
        <strain evidence="8 13">FDS-637</strain>
    </source>
</reference>
<accession>A0A0G2EV35</accession>
<dbReference type="GO" id="GO:0005665">
    <property type="term" value="C:RNA polymerase II, core complex"/>
    <property type="evidence" value="ECO:0007669"/>
    <property type="project" value="UniProtKB-ARBA"/>
</dbReference>
<evidence type="ECO:0000313" key="12">
    <source>
        <dbReference type="Proteomes" id="UP000190776"/>
    </source>
</evidence>
<gene>
    <name evidence="8" type="primary">RPB5</name>
    <name evidence="10" type="ORF">BK809_0002569</name>
    <name evidence="8" type="ORF">SLS55_009483</name>
    <name evidence="9" type="ORF">UCDDS831_g01207</name>
</gene>
<dbReference type="NCBIfam" id="NF007129">
    <property type="entry name" value="PRK09570.1"/>
    <property type="match status" value="1"/>
</dbReference>
<dbReference type="InterPro" id="IPR020608">
    <property type="entry name" value="RNA_pol_subH/Rpb5_CS"/>
</dbReference>
<dbReference type="InterPro" id="IPR000783">
    <property type="entry name" value="RNA_pol_subH/Rpb5_C"/>
</dbReference>
<evidence type="ECO:0000256" key="2">
    <source>
        <dbReference type="ARBA" id="ARBA00020809"/>
    </source>
</evidence>
<dbReference type="InterPro" id="IPR005571">
    <property type="entry name" value="RNA_pol_Rpb5_N"/>
</dbReference>
<dbReference type="EMBL" id="MSZU01000115">
    <property type="protein sequence ID" value="OMP81576.1"/>
    <property type="molecule type" value="Genomic_DNA"/>
</dbReference>
<dbReference type="OrthoDB" id="248779at2759"/>
<reference evidence="10 12" key="3">
    <citation type="submission" date="2017-01" db="EMBL/GenBank/DDBJ databases">
        <title>Draft genome sequence of Diplodia seriata F98.1, a fungal species involved in grapevine trunk diseases.</title>
        <authorList>
            <person name="Robert-Siegwald G."/>
            <person name="Vallet J."/>
            <person name="Abou-Mansour E."/>
            <person name="Xu J."/>
            <person name="Rey P."/>
            <person name="Bertsch C."/>
            <person name="Rego C."/>
            <person name="Larignon P."/>
            <person name="Fontaine F."/>
            <person name="Lebrun M.-H."/>
        </authorList>
    </citation>
    <scope>NUCLEOTIDE SEQUENCE [LARGE SCALE GENOMIC DNA]</scope>
    <source>
        <strain evidence="10 12">F98.1</strain>
    </source>
</reference>
<dbReference type="GO" id="GO:0005736">
    <property type="term" value="C:RNA polymerase I complex"/>
    <property type="evidence" value="ECO:0007669"/>
    <property type="project" value="UniProtKB-ARBA"/>
</dbReference>
<dbReference type="AlphaFoldDB" id="A0A0G2EV35"/>
<dbReference type="PROSITE" id="PS01110">
    <property type="entry name" value="RNA_POL_H_23KD"/>
    <property type="match status" value="1"/>
</dbReference>
<evidence type="ECO:0000313" key="10">
    <source>
        <dbReference type="EMBL" id="OMP81576.1"/>
    </source>
</evidence>
<evidence type="ECO:0000256" key="3">
    <source>
        <dbReference type="ARBA" id="ARBA00023163"/>
    </source>
</evidence>
<evidence type="ECO:0000256" key="5">
    <source>
        <dbReference type="ARBA" id="ARBA00025765"/>
    </source>
</evidence>
<keyword evidence="3" id="KW-0804">Transcription</keyword>
<dbReference type="Gene3D" id="3.40.1340.10">
    <property type="entry name" value="RNA polymerase, Rpb5, N-terminal domain"/>
    <property type="match status" value="1"/>
</dbReference>
<comment type="caution">
    <text evidence="9">The sequence shown here is derived from an EMBL/GenBank/DDBJ whole genome shotgun (WGS) entry which is preliminary data.</text>
</comment>
<evidence type="ECO:0000313" key="9">
    <source>
        <dbReference type="EMBL" id="KKY26547.1"/>
    </source>
</evidence>
<organism evidence="9 11">
    <name type="scientific">Diplodia seriata</name>
    <dbReference type="NCBI Taxonomy" id="420778"/>
    <lineage>
        <taxon>Eukaryota</taxon>
        <taxon>Fungi</taxon>
        <taxon>Dikarya</taxon>
        <taxon>Ascomycota</taxon>
        <taxon>Pezizomycotina</taxon>
        <taxon>Dothideomycetes</taxon>
        <taxon>Dothideomycetes incertae sedis</taxon>
        <taxon>Botryosphaeriales</taxon>
        <taxon>Botryosphaeriaceae</taxon>
        <taxon>Diplodia</taxon>
    </lineage>
</organism>
<dbReference type="SUPFAM" id="SSF55287">
    <property type="entry name" value="RPB5-like RNA polymerase subunit"/>
    <property type="match status" value="1"/>
</dbReference>
<protein>
    <recommendedName>
        <fullName evidence="2">DNA-directed RNA polymerases I, II, and III subunit RPABC1</fullName>
    </recommendedName>
</protein>
<keyword evidence="8" id="KW-0240">DNA-directed RNA polymerase</keyword>
<dbReference type="SUPFAM" id="SSF53036">
    <property type="entry name" value="Eukaryotic RPB5 N-terminal domain"/>
    <property type="match status" value="1"/>
</dbReference>
<dbReference type="Proteomes" id="UP001430584">
    <property type="component" value="Unassembled WGS sequence"/>
</dbReference>
<evidence type="ECO:0000256" key="4">
    <source>
        <dbReference type="ARBA" id="ARBA00023242"/>
    </source>
</evidence>
<dbReference type="GO" id="GO:0006367">
    <property type="term" value="P:transcription initiation at RNA polymerase II promoter"/>
    <property type="evidence" value="ECO:0007669"/>
    <property type="project" value="UniProtKB-ARBA"/>
</dbReference>
<dbReference type="Gene3D" id="3.90.940.20">
    <property type="entry name" value="RPB5-like RNA polymerase subunit"/>
    <property type="match status" value="1"/>
</dbReference>